<dbReference type="eggNOG" id="ENOG502S165">
    <property type="taxonomic scope" value="Eukaryota"/>
</dbReference>
<dbReference type="Proteomes" id="UP001165205">
    <property type="component" value="Unassembled WGS sequence"/>
</dbReference>
<dbReference type="VEuPathDB" id="FungiDB:AO090003000892"/>
<evidence type="ECO:0000313" key="2">
    <source>
        <dbReference type="EMBL" id="GMG25660.1"/>
    </source>
</evidence>
<keyword evidence="1" id="KW-0472">Membrane</keyword>
<organism evidence="3 4">
    <name type="scientific">Aspergillus oryzae</name>
    <name type="common">Yellow koji mold</name>
    <dbReference type="NCBI Taxonomy" id="5062"/>
    <lineage>
        <taxon>Eukaryota</taxon>
        <taxon>Fungi</taxon>
        <taxon>Dikarya</taxon>
        <taxon>Ascomycota</taxon>
        <taxon>Pezizomycotina</taxon>
        <taxon>Eurotiomycetes</taxon>
        <taxon>Eurotiomycetidae</taxon>
        <taxon>Eurotiales</taxon>
        <taxon>Aspergillaceae</taxon>
        <taxon>Aspergillus</taxon>
        <taxon>Aspergillus subgen. Circumdati</taxon>
    </lineage>
</organism>
<feature type="transmembrane region" description="Helical" evidence="1">
    <location>
        <begin position="33"/>
        <end position="54"/>
    </location>
</feature>
<keyword evidence="1" id="KW-0812">Transmembrane</keyword>
<dbReference type="Proteomes" id="UP000190312">
    <property type="component" value="Unassembled WGS sequence"/>
</dbReference>
<dbReference type="EMBL" id="MKZY01000004">
    <property type="protein sequence ID" value="OOO10090.1"/>
    <property type="molecule type" value="Genomic_DNA"/>
</dbReference>
<evidence type="ECO:0000256" key="1">
    <source>
        <dbReference type="SAM" id="Phobius"/>
    </source>
</evidence>
<accession>A0A1S9DM49</accession>
<protein>
    <submittedName>
        <fullName evidence="2">Unnamed protein product</fullName>
    </submittedName>
</protein>
<keyword evidence="1" id="KW-1133">Transmembrane helix</keyword>
<dbReference type="EMBL" id="BSYA01000020">
    <property type="protein sequence ID" value="GMG25660.1"/>
    <property type="molecule type" value="Genomic_DNA"/>
</dbReference>
<dbReference type="InterPro" id="IPR053008">
    <property type="entry name" value="Phomopsin_biosynth_assoc"/>
</dbReference>
<evidence type="ECO:0000313" key="4">
    <source>
        <dbReference type="Proteomes" id="UP000190312"/>
    </source>
</evidence>
<dbReference type="PANTHER" id="PTHR35896">
    <property type="entry name" value="IG-LIKE DOMAIN-CONTAINING PROTEIN"/>
    <property type="match status" value="1"/>
</dbReference>
<evidence type="ECO:0000313" key="3">
    <source>
        <dbReference type="EMBL" id="OOO10090.1"/>
    </source>
</evidence>
<proteinExistence type="predicted"/>
<name>A0A1S9DM49_ASPOZ</name>
<reference evidence="2" key="2">
    <citation type="submission" date="2023-04" db="EMBL/GenBank/DDBJ databases">
        <title>Aspergillus oryzae NBRC 4228.</title>
        <authorList>
            <person name="Ichikawa N."/>
            <person name="Sato H."/>
            <person name="Tonouchi N."/>
        </authorList>
    </citation>
    <scope>NUCLEOTIDE SEQUENCE</scope>
    <source>
        <strain evidence="2">NBRC 4228</strain>
    </source>
</reference>
<reference evidence="3 4" key="1">
    <citation type="submission" date="2016-10" db="EMBL/GenBank/DDBJ databases">
        <title>Genome sequencing of Aspergillus oryzae BCC7051.</title>
        <authorList>
            <person name="Thammarongtham C."/>
            <person name="Vorapreeda T."/>
            <person name="Nookaew I."/>
            <person name="Srisuk T."/>
            <person name="Land M."/>
            <person name="Jeennor S."/>
            <person name="Laoteng K."/>
        </authorList>
    </citation>
    <scope>NUCLEOTIDE SEQUENCE [LARGE SCALE GENOMIC DNA]</scope>
    <source>
        <strain evidence="3 4">BCC7051</strain>
    </source>
</reference>
<gene>
    <name evidence="2" type="ORF">Aory04_000264700</name>
    <name evidence="3" type="ORF">OAory_01058980</name>
</gene>
<sequence length="236" mass="26476">MSYDSVPKEEHDSPDAEQLAIKTRDPSGRLCDINIVLALVAVSLCFGMGVFMFFDLAYDQMKPAETTSAPQFQFNCGSSTSEARAAGCRFDLTTFTWVPPACFDEPLMEEFLGSKNWTWSLDELGIQQVNESFAREGDFESLYTTMDYHVTHCAYAWKKLHRSLFSGDLSHIDGYTASIHHTEHCLGMLLESRDQDQTPALGVTKFASCGQGVIADPDQHGWFRIHNGEKFYTLPS</sequence>
<dbReference type="AlphaFoldDB" id="A0A1S9DM49"/>
<dbReference type="PANTHER" id="PTHR35896:SF3">
    <property type="entry name" value="MAJOR FACILITATOR SUPERFAMILY TRANSPORTER"/>
    <property type="match status" value="1"/>
</dbReference>
<dbReference type="OrthoDB" id="4506529at2759"/>
<comment type="caution">
    <text evidence="3">The sequence shown here is derived from an EMBL/GenBank/DDBJ whole genome shotgun (WGS) entry which is preliminary data.</text>
</comment>